<gene>
    <name evidence="2" type="ORF">Zmor_017798</name>
</gene>
<evidence type="ECO:0000256" key="1">
    <source>
        <dbReference type="SAM" id="MobiDB-lite"/>
    </source>
</evidence>
<evidence type="ECO:0000313" key="3">
    <source>
        <dbReference type="Proteomes" id="UP001168821"/>
    </source>
</evidence>
<protein>
    <submittedName>
        <fullName evidence="2">Uncharacterized protein</fullName>
    </submittedName>
</protein>
<dbReference type="AlphaFoldDB" id="A0AA38IAH0"/>
<proteinExistence type="predicted"/>
<name>A0AA38IAH0_9CUCU</name>
<sequence length="136" mass="14735">MGYLCLHTLTLTKHKIRLLLNVSYNTSPPYTRKVKKLKINLALLVVRNFGNVATKFRLQTVTVRNFADNASGWHASVPSLGPTGAAEQVYAVTFAPPDVAPSAGSGGARVPVPSPERKYQGCSKTGDTDLQTEEFC</sequence>
<keyword evidence="3" id="KW-1185">Reference proteome</keyword>
<dbReference type="EMBL" id="JALNTZ010000005">
    <property type="protein sequence ID" value="KAJ3651784.1"/>
    <property type="molecule type" value="Genomic_DNA"/>
</dbReference>
<accession>A0AA38IAH0</accession>
<evidence type="ECO:0000313" key="2">
    <source>
        <dbReference type="EMBL" id="KAJ3651784.1"/>
    </source>
</evidence>
<dbReference type="Proteomes" id="UP001168821">
    <property type="component" value="Unassembled WGS sequence"/>
</dbReference>
<comment type="caution">
    <text evidence="2">The sequence shown here is derived from an EMBL/GenBank/DDBJ whole genome shotgun (WGS) entry which is preliminary data.</text>
</comment>
<organism evidence="2 3">
    <name type="scientific">Zophobas morio</name>
    <dbReference type="NCBI Taxonomy" id="2755281"/>
    <lineage>
        <taxon>Eukaryota</taxon>
        <taxon>Metazoa</taxon>
        <taxon>Ecdysozoa</taxon>
        <taxon>Arthropoda</taxon>
        <taxon>Hexapoda</taxon>
        <taxon>Insecta</taxon>
        <taxon>Pterygota</taxon>
        <taxon>Neoptera</taxon>
        <taxon>Endopterygota</taxon>
        <taxon>Coleoptera</taxon>
        <taxon>Polyphaga</taxon>
        <taxon>Cucujiformia</taxon>
        <taxon>Tenebrionidae</taxon>
        <taxon>Zophobas</taxon>
    </lineage>
</organism>
<reference evidence="2" key="1">
    <citation type="journal article" date="2023" name="G3 (Bethesda)">
        <title>Whole genome assemblies of Zophobas morio and Tenebrio molitor.</title>
        <authorList>
            <person name="Kaur S."/>
            <person name="Stinson S.A."/>
            <person name="diCenzo G.C."/>
        </authorList>
    </citation>
    <scope>NUCLEOTIDE SEQUENCE</scope>
    <source>
        <strain evidence="2">QUZm001</strain>
    </source>
</reference>
<feature type="region of interest" description="Disordered" evidence="1">
    <location>
        <begin position="101"/>
        <end position="136"/>
    </location>
</feature>